<comment type="caution">
    <text evidence="2">The sequence shown here is derived from an EMBL/GenBank/DDBJ whole genome shotgun (WGS) entry which is preliminary data.</text>
</comment>
<organism evidence="2 3">
    <name type="scientific">Mucor saturninus</name>
    <dbReference type="NCBI Taxonomy" id="64648"/>
    <lineage>
        <taxon>Eukaryota</taxon>
        <taxon>Fungi</taxon>
        <taxon>Fungi incertae sedis</taxon>
        <taxon>Mucoromycota</taxon>
        <taxon>Mucoromycotina</taxon>
        <taxon>Mucoromycetes</taxon>
        <taxon>Mucorales</taxon>
        <taxon>Mucorineae</taxon>
        <taxon>Mucoraceae</taxon>
        <taxon>Mucor</taxon>
    </lineage>
</organism>
<proteinExistence type="predicted"/>
<feature type="region of interest" description="Disordered" evidence="1">
    <location>
        <begin position="1"/>
        <end position="26"/>
    </location>
</feature>
<accession>A0A8H7QMW9</accession>
<name>A0A8H7QMW9_9FUNG</name>
<dbReference type="EMBL" id="JAEPRD010000170">
    <property type="protein sequence ID" value="KAG2195446.1"/>
    <property type="molecule type" value="Genomic_DNA"/>
</dbReference>
<reference evidence="2" key="1">
    <citation type="submission" date="2020-12" db="EMBL/GenBank/DDBJ databases">
        <title>Metabolic potential, ecology and presence of endohyphal bacteria is reflected in genomic diversity of Mucoromycotina.</title>
        <authorList>
            <person name="Muszewska A."/>
            <person name="Okrasinska A."/>
            <person name="Steczkiewicz K."/>
            <person name="Drgas O."/>
            <person name="Orlowska M."/>
            <person name="Perlinska-Lenart U."/>
            <person name="Aleksandrzak-Piekarczyk T."/>
            <person name="Szatraj K."/>
            <person name="Zielenkiewicz U."/>
            <person name="Pilsyk S."/>
            <person name="Malc E."/>
            <person name="Mieczkowski P."/>
            <person name="Kruszewska J.S."/>
            <person name="Biernat P."/>
            <person name="Pawlowska J."/>
        </authorList>
    </citation>
    <scope>NUCLEOTIDE SEQUENCE</scope>
    <source>
        <strain evidence="2">WA0000017839</strain>
    </source>
</reference>
<evidence type="ECO:0000313" key="3">
    <source>
        <dbReference type="Proteomes" id="UP000603453"/>
    </source>
</evidence>
<protein>
    <submittedName>
        <fullName evidence="2">Uncharacterized protein</fullName>
    </submittedName>
</protein>
<feature type="region of interest" description="Disordered" evidence="1">
    <location>
        <begin position="81"/>
        <end position="121"/>
    </location>
</feature>
<gene>
    <name evidence="2" type="ORF">INT47_000411</name>
</gene>
<dbReference type="Proteomes" id="UP000603453">
    <property type="component" value="Unassembled WGS sequence"/>
</dbReference>
<feature type="compositionally biased region" description="Polar residues" evidence="1">
    <location>
        <begin position="1"/>
        <end position="23"/>
    </location>
</feature>
<evidence type="ECO:0000313" key="2">
    <source>
        <dbReference type="EMBL" id="KAG2195446.1"/>
    </source>
</evidence>
<evidence type="ECO:0000256" key="1">
    <source>
        <dbReference type="SAM" id="MobiDB-lite"/>
    </source>
</evidence>
<dbReference type="OrthoDB" id="2286861at2759"/>
<sequence length="206" mass="22952">MTNSLPNRNSISPVRKNNNNTMPTKRHQPLKIITTTSDEIVSSPTSSVRQRLSSLFRTSSPVVLSLKETFHNKRISLSTVSFSPPTVTEEEESPQQAMEPLDDSHSTSSSTTSSVHMPRSPIDAREISTVWQPSVTVLSYEEVVDKTAAPPELPTHFAITRSSSSLAYQVNQILGSTLEEVDEEIDQDWEISRNLLRQSLVLSVKF</sequence>
<keyword evidence="3" id="KW-1185">Reference proteome</keyword>
<dbReference type="AlphaFoldDB" id="A0A8H7QMW9"/>